<dbReference type="Proteomes" id="UP000231742">
    <property type="component" value="Unassembled WGS sequence"/>
</dbReference>
<comment type="caution">
    <text evidence="3">The sequence shown here is derived from an EMBL/GenBank/DDBJ whole genome shotgun (WGS) entry which is preliminary data.</text>
</comment>
<keyword evidence="1" id="KW-1133">Transmembrane helix</keyword>
<accession>A0A2M9DA35</accession>
<keyword evidence="4" id="KW-1185">Reference proteome</keyword>
<feature type="transmembrane region" description="Helical" evidence="1">
    <location>
        <begin position="37"/>
        <end position="60"/>
    </location>
</feature>
<proteinExistence type="predicted"/>
<sequence>MTTNDTHAAGAAQLSGSKAALAAKPGQAGIDPRGPRFGAGITAVLLLTVIGLGLDAAAALPATLAERASQPSFILFAVIAALFAWGAFAGIQRHPYGLFFKAVVRPRLSAPSHLEDPRPPTFSQGVGFVITVLGVVLHLAAVPYALVIFAGLAFIAAFLNSVFDYCLGCQLYVLLVRAGLIGRARSAA</sequence>
<keyword evidence="1" id="KW-0472">Membrane</keyword>
<dbReference type="OrthoDB" id="345402at2"/>
<evidence type="ECO:0000259" key="2">
    <source>
        <dbReference type="Pfam" id="PF14340"/>
    </source>
</evidence>
<name>A0A2M9DA35_9MICO</name>
<dbReference type="EMBL" id="PGFH01000001">
    <property type="protein sequence ID" value="PJJ82585.1"/>
    <property type="molecule type" value="Genomic_DNA"/>
</dbReference>
<evidence type="ECO:0000313" key="3">
    <source>
        <dbReference type="EMBL" id="PJJ82585.1"/>
    </source>
</evidence>
<dbReference type="Pfam" id="PF14340">
    <property type="entry name" value="DUF4395"/>
    <property type="match status" value="1"/>
</dbReference>
<organism evidence="3 4">
    <name type="scientific">Salinibacterium amurskyense</name>
    <dbReference type="NCBI Taxonomy" id="205941"/>
    <lineage>
        <taxon>Bacteria</taxon>
        <taxon>Bacillati</taxon>
        <taxon>Actinomycetota</taxon>
        <taxon>Actinomycetes</taxon>
        <taxon>Micrococcales</taxon>
        <taxon>Microbacteriaceae</taxon>
        <taxon>Salinibacterium</taxon>
    </lineage>
</organism>
<feature type="transmembrane region" description="Helical" evidence="1">
    <location>
        <begin position="152"/>
        <end position="175"/>
    </location>
</feature>
<reference evidence="3 4" key="1">
    <citation type="submission" date="2017-11" db="EMBL/GenBank/DDBJ databases">
        <title>Genomic Encyclopedia of Archaeal and Bacterial Type Strains, Phase II (KMG-II): From Individual Species to Whole Genera.</title>
        <authorList>
            <person name="Goeker M."/>
        </authorList>
    </citation>
    <scope>NUCLEOTIDE SEQUENCE [LARGE SCALE GENOMIC DNA]</scope>
    <source>
        <strain evidence="3 4">DSM 16400</strain>
    </source>
</reference>
<gene>
    <name evidence="3" type="ORF">CLV85_1787</name>
</gene>
<evidence type="ECO:0000313" key="4">
    <source>
        <dbReference type="Proteomes" id="UP000231742"/>
    </source>
</evidence>
<evidence type="ECO:0000256" key="1">
    <source>
        <dbReference type="SAM" id="Phobius"/>
    </source>
</evidence>
<keyword evidence="1" id="KW-0812">Transmembrane</keyword>
<dbReference type="InterPro" id="IPR025508">
    <property type="entry name" value="DUF4395"/>
</dbReference>
<feature type="domain" description="DUF4395" evidence="2">
    <location>
        <begin position="30"/>
        <end position="177"/>
    </location>
</feature>
<feature type="transmembrane region" description="Helical" evidence="1">
    <location>
        <begin position="72"/>
        <end position="91"/>
    </location>
</feature>
<feature type="transmembrane region" description="Helical" evidence="1">
    <location>
        <begin position="126"/>
        <end position="146"/>
    </location>
</feature>
<dbReference type="AlphaFoldDB" id="A0A2M9DA35"/>
<dbReference type="RefSeq" id="WP_100389161.1">
    <property type="nucleotide sequence ID" value="NZ_BMZU01000001.1"/>
</dbReference>
<protein>
    <submittedName>
        <fullName evidence="3">Uncharacterized protein DUF4395</fullName>
    </submittedName>
</protein>